<evidence type="ECO:0000256" key="2">
    <source>
        <dbReference type="ARBA" id="ARBA00003861"/>
    </source>
</evidence>
<evidence type="ECO:0000256" key="4">
    <source>
        <dbReference type="ARBA" id="ARBA00012483"/>
    </source>
</evidence>
<evidence type="ECO:0000256" key="6">
    <source>
        <dbReference type="ARBA" id="ARBA00022679"/>
    </source>
</evidence>
<dbReference type="InterPro" id="IPR017441">
    <property type="entry name" value="Protein_kinase_ATP_BS"/>
</dbReference>
<dbReference type="PANTHER" id="PTHR45647:SF15">
    <property type="entry name" value="U-BOX DOMAIN-CONTAINING PROTEIN 35"/>
    <property type="match status" value="1"/>
</dbReference>
<evidence type="ECO:0000256" key="7">
    <source>
        <dbReference type="ARBA" id="ARBA00022741"/>
    </source>
</evidence>
<keyword evidence="16" id="KW-1185">Reference proteome</keyword>
<evidence type="ECO:0000256" key="10">
    <source>
        <dbReference type="ARBA" id="ARBA00022840"/>
    </source>
</evidence>
<evidence type="ECO:0000313" key="15">
    <source>
        <dbReference type="EMBL" id="RXI09818.1"/>
    </source>
</evidence>
<dbReference type="CDD" id="cd01989">
    <property type="entry name" value="USP_STK_Ubox_N"/>
    <property type="match status" value="1"/>
</dbReference>
<comment type="pathway">
    <text evidence="3">Protein modification; protein ubiquitination.</text>
</comment>
<dbReference type="PROSITE" id="PS50011">
    <property type="entry name" value="PROTEIN_KINASE_DOM"/>
    <property type="match status" value="2"/>
</dbReference>
<keyword evidence="7 11" id="KW-0547">Nucleotide-binding</keyword>
<evidence type="ECO:0000259" key="13">
    <source>
        <dbReference type="PROSITE" id="PS50011"/>
    </source>
</evidence>
<dbReference type="SUPFAM" id="SSF57850">
    <property type="entry name" value="RING/U-box"/>
    <property type="match status" value="1"/>
</dbReference>
<dbReference type="Gene3D" id="3.30.40.10">
    <property type="entry name" value="Zinc/RING finger domain, C3HC4 (zinc finger)"/>
    <property type="match status" value="1"/>
</dbReference>
<evidence type="ECO:0000256" key="1">
    <source>
        <dbReference type="ARBA" id="ARBA00000900"/>
    </source>
</evidence>
<evidence type="ECO:0000259" key="14">
    <source>
        <dbReference type="PROSITE" id="PS51698"/>
    </source>
</evidence>
<dbReference type="Pfam" id="PF00069">
    <property type="entry name" value="Pkinase"/>
    <property type="match status" value="1"/>
</dbReference>
<dbReference type="InterPro" id="IPR000719">
    <property type="entry name" value="Prot_kinase_dom"/>
</dbReference>
<dbReference type="InterPro" id="IPR008271">
    <property type="entry name" value="Ser/Thr_kinase_AS"/>
</dbReference>
<keyword evidence="9" id="KW-0833">Ubl conjugation pathway</keyword>
<comment type="catalytic activity">
    <reaction evidence="1">
        <text>S-ubiquitinyl-[E2 ubiquitin-conjugating enzyme]-L-cysteine + [acceptor protein]-L-lysine = [E2 ubiquitin-conjugating enzyme]-L-cysteine + N(6)-ubiquitinyl-[acceptor protein]-L-lysine.</text>
        <dbReference type="EC" id="2.3.2.27"/>
    </reaction>
</comment>
<evidence type="ECO:0000256" key="12">
    <source>
        <dbReference type="SAM" id="MobiDB-lite"/>
    </source>
</evidence>
<feature type="compositionally biased region" description="Polar residues" evidence="12">
    <location>
        <begin position="228"/>
        <end position="239"/>
    </location>
</feature>
<dbReference type="GO" id="GO:0016567">
    <property type="term" value="P:protein ubiquitination"/>
    <property type="evidence" value="ECO:0007669"/>
    <property type="project" value="UniProtKB-UniPathway"/>
</dbReference>
<keyword evidence="6" id="KW-0808">Transferase</keyword>
<dbReference type="InterPro" id="IPR051348">
    <property type="entry name" value="U-box_ubiquitin_ligases"/>
</dbReference>
<dbReference type="EMBL" id="RDQH01000159">
    <property type="protein sequence ID" value="RXI09818.1"/>
    <property type="molecule type" value="Genomic_DNA"/>
</dbReference>
<dbReference type="InterPro" id="IPR003613">
    <property type="entry name" value="Ubox_domain"/>
</dbReference>
<evidence type="ECO:0000256" key="9">
    <source>
        <dbReference type="ARBA" id="ARBA00022786"/>
    </source>
</evidence>
<feature type="binding site" evidence="11">
    <location>
        <position position="471"/>
    </location>
    <ligand>
        <name>ATP</name>
        <dbReference type="ChEBI" id="CHEBI:30616"/>
    </ligand>
</feature>
<dbReference type="PANTHER" id="PTHR45647">
    <property type="entry name" value="OS02G0152300 PROTEIN"/>
    <property type="match status" value="1"/>
</dbReference>
<keyword evidence="5" id="KW-0723">Serine/threonine-protein kinase</keyword>
<sequence length="1118" mass="124850">MDGSEITGEGVNFSPPPSVVGIAISGDKNSKYIVRWALDKFVPEGNVFFKLIHVRPKITGVPTPSKLCFFGLRVAKQVNLIGKSDSYFASTRDVVAAYRKEMEWQASEKLVPYKKMCASRKMQVDVVLVESDDVANAIAEEVAKSAICNLVLGAPSRGIFKRKQNGLSSKISACTPRFCTVYAVSKGKLSSVRASDAESVESVKYENSDTCSVSSSSSNTSSSQTGTDRGSVSSNSHFRSPSLPMQRFQALTNINQTLLSTKKNSNDTIHSRCQSQDLGSFVTDCQSWTSDQASTSDVVTDYSPESQTSQATFNLELEKLRIELRHAKGIYAMAQSETMDASRKIYNLNKLRLEEAVRLKEINSMEEKAIVSATQEKEKYESAKKEADYMRECVKREVAHRREAEMQAMHDAKEKEKLEQALVGPVQQYQKFSWDEIVTSTSSFSEDLKIGMGAYGTVYKGNFHHTTAAVKVLHSIENRQTKQFQQELEILSKIRHPHLLLLLGACPDHSCLVYEYMENGSLEDRKTVHHLFLGLRGPNCLGGRLNSRLSSRTKPKPIIHRDLKPANILLDHNLVSKIGDVGLATMLNSDPSMSSIYSDTGPVGTLSYIDPEYQRTGIISPQSDVYAFGMVILQLLSAKPARAITHLVETAVKDKNLTDVLDPKAGHWPMEETRQLAELGLSCAELRRRDRPDLKEQVVPLLERLKEVADTAKNSAPPVQCLPPNHFICPILKDVMDEPCVAADGYTYDRKAIEKWFEENNNSPMTNLPLPNKDVILNYTLLSAIMETQLLTLIVAPDFIDNFGVFSCFSSTFTARKLEKVSKKMWKKQSRSKRRLWGRGGAGDFSGWEDLTSSNSVKLLRFMRPVCTAKVEDFGEVVRHLGCVRHHNLVPLLGFYAGPRVPMNYKLIDKPLCSMAESNPDSHRWPIIYRISIGIAKGLDHLHTGFEKPIIHGNLKSKNILLDRHYRPFISDFSLHLLLNPTAGQEMLEVSASEGYKAPELIKMRDANEETDIYSLGVVLLELLTGKEPINQNPTTPDEDFSLPNFMRNAVLGHKIHDLFHPDLLLNSGVGVGDGEIPVAREQILKFFQLAMACCAPSPSLRPNTKKVLWKLEDIGRN</sequence>
<proteinExistence type="predicted"/>
<keyword evidence="10 11" id="KW-0067">ATP-binding</keyword>
<feature type="domain" description="Protein kinase" evidence="13">
    <location>
        <begin position="444"/>
        <end position="702"/>
    </location>
</feature>
<dbReference type="SMART" id="SM00220">
    <property type="entry name" value="S_TKc"/>
    <property type="match status" value="1"/>
</dbReference>
<evidence type="ECO:0000256" key="11">
    <source>
        <dbReference type="PROSITE-ProRule" id="PRU10141"/>
    </source>
</evidence>
<evidence type="ECO:0000256" key="5">
    <source>
        <dbReference type="ARBA" id="ARBA00022527"/>
    </source>
</evidence>
<evidence type="ECO:0000256" key="3">
    <source>
        <dbReference type="ARBA" id="ARBA00004906"/>
    </source>
</evidence>
<dbReference type="PROSITE" id="PS51698">
    <property type="entry name" value="U_BOX"/>
    <property type="match status" value="1"/>
</dbReference>
<dbReference type="PROSITE" id="PS00107">
    <property type="entry name" value="PROTEIN_KINASE_ATP"/>
    <property type="match status" value="1"/>
</dbReference>
<dbReference type="Gene3D" id="1.10.510.10">
    <property type="entry name" value="Transferase(Phosphotransferase) domain 1"/>
    <property type="match status" value="3"/>
</dbReference>
<dbReference type="UniPathway" id="UPA00143"/>
<dbReference type="GO" id="GO:0061630">
    <property type="term" value="F:ubiquitin protein ligase activity"/>
    <property type="evidence" value="ECO:0007669"/>
    <property type="project" value="UniProtKB-EC"/>
</dbReference>
<dbReference type="InterPro" id="IPR013083">
    <property type="entry name" value="Znf_RING/FYVE/PHD"/>
</dbReference>
<accession>A0A498KPP0</accession>
<keyword evidence="8" id="KW-0418">Kinase</keyword>
<protein>
    <recommendedName>
        <fullName evidence="4">RING-type E3 ubiquitin transferase</fullName>
        <ecNumber evidence="4">2.3.2.27</ecNumber>
    </recommendedName>
</protein>
<dbReference type="Pfam" id="PF07714">
    <property type="entry name" value="PK_Tyr_Ser-Thr"/>
    <property type="match status" value="1"/>
</dbReference>
<organism evidence="15 16">
    <name type="scientific">Malus domestica</name>
    <name type="common">Apple</name>
    <name type="synonym">Pyrus malus</name>
    <dbReference type="NCBI Taxonomy" id="3750"/>
    <lineage>
        <taxon>Eukaryota</taxon>
        <taxon>Viridiplantae</taxon>
        <taxon>Streptophyta</taxon>
        <taxon>Embryophyta</taxon>
        <taxon>Tracheophyta</taxon>
        <taxon>Spermatophyta</taxon>
        <taxon>Magnoliopsida</taxon>
        <taxon>eudicotyledons</taxon>
        <taxon>Gunneridae</taxon>
        <taxon>Pentapetalae</taxon>
        <taxon>rosids</taxon>
        <taxon>fabids</taxon>
        <taxon>Rosales</taxon>
        <taxon>Rosaceae</taxon>
        <taxon>Amygdaloideae</taxon>
        <taxon>Maleae</taxon>
        <taxon>Malus</taxon>
    </lineage>
</organism>
<feature type="compositionally biased region" description="Low complexity" evidence="12">
    <location>
        <begin position="209"/>
        <end position="227"/>
    </location>
</feature>
<dbReference type="CDD" id="cd16655">
    <property type="entry name" value="RING-Ubox_WDSUB1-like"/>
    <property type="match status" value="1"/>
</dbReference>
<dbReference type="EC" id="2.3.2.27" evidence="4"/>
<dbReference type="Proteomes" id="UP000290289">
    <property type="component" value="Unassembled WGS sequence"/>
</dbReference>
<feature type="domain" description="Protein kinase" evidence="13">
    <location>
        <begin position="831"/>
        <end position="1118"/>
    </location>
</feature>
<dbReference type="InterPro" id="IPR001245">
    <property type="entry name" value="Ser-Thr/Tyr_kinase_cat_dom"/>
</dbReference>
<comment type="function">
    <text evidence="2">Functions as an E3 ubiquitin ligase.</text>
</comment>
<evidence type="ECO:0000313" key="16">
    <source>
        <dbReference type="Proteomes" id="UP000290289"/>
    </source>
</evidence>
<dbReference type="PROSITE" id="PS00108">
    <property type="entry name" value="PROTEIN_KINASE_ST"/>
    <property type="match status" value="1"/>
</dbReference>
<dbReference type="Pfam" id="PF04564">
    <property type="entry name" value="U-box"/>
    <property type="match status" value="1"/>
</dbReference>
<dbReference type="GO" id="GO:0004674">
    <property type="term" value="F:protein serine/threonine kinase activity"/>
    <property type="evidence" value="ECO:0007669"/>
    <property type="project" value="UniProtKB-KW"/>
</dbReference>
<name>A0A498KPP0_MALDO</name>
<dbReference type="InterPro" id="IPR014729">
    <property type="entry name" value="Rossmann-like_a/b/a_fold"/>
</dbReference>
<gene>
    <name evidence="15" type="ORF">DVH24_015412</name>
</gene>
<dbReference type="SMART" id="SM00504">
    <property type="entry name" value="Ubox"/>
    <property type="match status" value="1"/>
</dbReference>
<feature type="region of interest" description="Disordered" evidence="12">
    <location>
        <begin position="209"/>
        <end position="241"/>
    </location>
</feature>
<dbReference type="SUPFAM" id="SSF56112">
    <property type="entry name" value="Protein kinase-like (PK-like)"/>
    <property type="match status" value="2"/>
</dbReference>
<dbReference type="Gene3D" id="3.40.50.620">
    <property type="entry name" value="HUPs"/>
    <property type="match status" value="1"/>
</dbReference>
<feature type="domain" description="U-box" evidence="14">
    <location>
        <begin position="722"/>
        <end position="795"/>
    </location>
</feature>
<dbReference type="InterPro" id="IPR011009">
    <property type="entry name" value="Kinase-like_dom_sf"/>
</dbReference>
<reference evidence="15 16" key="1">
    <citation type="submission" date="2018-10" db="EMBL/GenBank/DDBJ databases">
        <title>A high-quality apple genome assembly.</title>
        <authorList>
            <person name="Hu J."/>
        </authorList>
    </citation>
    <scope>NUCLEOTIDE SEQUENCE [LARGE SCALE GENOMIC DNA]</scope>
    <source>
        <strain evidence="16">cv. HFTH1</strain>
        <tissue evidence="15">Young leaf</tissue>
    </source>
</reference>
<dbReference type="AlphaFoldDB" id="A0A498KPP0"/>
<evidence type="ECO:0000256" key="8">
    <source>
        <dbReference type="ARBA" id="ARBA00022777"/>
    </source>
</evidence>
<comment type="caution">
    <text evidence="15">The sequence shown here is derived from an EMBL/GenBank/DDBJ whole genome shotgun (WGS) entry which is preliminary data.</text>
</comment>
<dbReference type="GO" id="GO:0005524">
    <property type="term" value="F:ATP binding"/>
    <property type="evidence" value="ECO:0007669"/>
    <property type="project" value="UniProtKB-UniRule"/>
</dbReference>